<comment type="caution">
    <text evidence="1">The sequence shown here is derived from an EMBL/GenBank/DDBJ whole genome shotgun (WGS) entry which is preliminary data.</text>
</comment>
<reference evidence="1 2" key="1">
    <citation type="submission" date="2020-08" db="EMBL/GenBank/DDBJ databases">
        <title>Genomic Encyclopedia of Type Strains, Phase IV (KMG-IV): sequencing the most valuable type-strain genomes for metagenomic binning, comparative biology and taxonomic classification.</title>
        <authorList>
            <person name="Goeker M."/>
        </authorList>
    </citation>
    <scope>NUCLEOTIDE SEQUENCE [LARGE SCALE GENOMIC DNA]</scope>
    <source>
        <strain evidence="1 2">DSM 29568</strain>
    </source>
</reference>
<feature type="non-terminal residue" evidence="1">
    <location>
        <position position="242"/>
    </location>
</feature>
<evidence type="ECO:0000313" key="2">
    <source>
        <dbReference type="Proteomes" id="UP000553034"/>
    </source>
</evidence>
<accession>A0A840ERQ7</accession>
<gene>
    <name evidence="1" type="ORF">GGR32_002027</name>
</gene>
<name>A0A840ERQ7_9FLAO</name>
<organism evidence="1 2">
    <name type="scientific">Mesonia hippocampi</name>
    <dbReference type="NCBI Taxonomy" id="1628250"/>
    <lineage>
        <taxon>Bacteria</taxon>
        <taxon>Pseudomonadati</taxon>
        <taxon>Bacteroidota</taxon>
        <taxon>Flavobacteriia</taxon>
        <taxon>Flavobacteriales</taxon>
        <taxon>Flavobacteriaceae</taxon>
        <taxon>Mesonia</taxon>
    </lineage>
</organism>
<dbReference type="Proteomes" id="UP000553034">
    <property type="component" value="Unassembled WGS sequence"/>
</dbReference>
<dbReference type="EMBL" id="JACIFO010000009">
    <property type="protein sequence ID" value="MBB4119721.1"/>
    <property type="molecule type" value="Genomic_DNA"/>
</dbReference>
<sequence length="242" mass="26648">MRRILLVFFILIGYSAFSQVGIGTSSPNESSQLEIVSSDRGILIPQVALTDLTDQVTIVNGNVESLLVYNVSTQNDVTPGYYYWYNGSWNRVASYTDISDINTTNVSITEDGTDFIITDSDGNTVTIPLKDIQLVSTMVSNNDGTYLYTNEDGDTTLIDVPADVVNEFQTIINDSSVQNILNEYLTTKAEGNVSYDGNNFYYVDANGDTQVIDIQDLETTSTLVDNTDGTYLYTNEDGDTTL</sequence>
<dbReference type="AlphaFoldDB" id="A0A840ERQ7"/>
<evidence type="ECO:0000313" key="1">
    <source>
        <dbReference type="EMBL" id="MBB4119721.1"/>
    </source>
</evidence>
<proteinExistence type="predicted"/>
<protein>
    <submittedName>
        <fullName evidence="1">Uncharacterized protein</fullName>
    </submittedName>
</protein>
<keyword evidence="2" id="KW-1185">Reference proteome</keyword>